<keyword evidence="4 13" id="KW-0812">Transmembrane</keyword>
<evidence type="ECO:0000313" key="15">
    <source>
        <dbReference type="Proteomes" id="UP000018291"/>
    </source>
</evidence>
<name>R4Z0V2_9ACTN</name>
<evidence type="ECO:0000256" key="11">
    <source>
        <dbReference type="ARBA" id="ARBA00023667"/>
    </source>
</evidence>
<dbReference type="InterPro" id="IPR044021">
    <property type="entry name" value="CrtO"/>
</dbReference>
<evidence type="ECO:0000256" key="13">
    <source>
        <dbReference type="SAM" id="Phobius"/>
    </source>
</evidence>
<sequence>MILHLSDHAAVGLSVVVWLFIGLGSGFYFSRVPLGRLDQDNVITRERPFEAHGAFYQRHLRIGNWKDRLPEAGNFFPDGFSKRHLTSRSEQHLNRFAAETRRAELVHWTNLCAGPAFLLWCRPMVGGLMVVFGVVTHLPFIAIQRFNRQRLQRVLARSASPRRRAHL</sequence>
<keyword evidence="6 13" id="KW-1133">Transmembrane helix</keyword>
<evidence type="ECO:0000313" key="14">
    <source>
        <dbReference type="EMBL" id="CCM64328.1"/>
    </source>
</evidence>
<dbReference type="AlphaFoldDB" id="R4Z0V2"/>
<dbReference type="RefSeq" id="WP_012228229.1">
    <property type="nucleotide sequence ID" value="NZ_HG422565.1"/>
</dbReference>
<dbReference type="Proteomes" id="UP000018291">
    <property type="component" value="Unassembled WGS sequence"/>
</dbReference>
<evidence type="ECO:0000256" key="8">
    <source>
        <dbReference type="ARBA" id="ARBA00023315"/>
    </source>
</evidence>
<dbReference type="GO" id="GO:0005886">
    <property type="term" value="C:plasma membrane"/>
    <property type="evidence" value="ECO:0007669"/>
    <property type="project" value="UniProtKB-SubCell"/>
</dbReference>
<dbReference type="OrthoDB" id="3783432at2"/>
<evidence type="ECO:0000256" key="7">
    <source>
        <dbReference type="ARBA" id="ARBA00023136"/>
    </source>
</evidence>
<organism evidence="14 15">
    <name type="scientific">Candidatus Neomicrothrix parvicella RN1</name>
    <dbReference type="NCBI Taxonomy" id="1229780"/>
    <lineage>
        <taxon>Bacteria</taxon>
        <taxon>Bacillati</taxon>
        <taxon>Actinomycetota</taxon>
        <taxon>Acidimicrobiia</taxon>
        <taxon>Acidimicrobiales</taxon>
        <taxon>Microthrixaceae</taxon>
        <taxon>Candidatus Neomicrothrix</taxon>
    </lineage>
</organism>
<evidence type="ECO:0000256" key="12">
    <source>
        <dbReference type="ARBA" id="ARBA00025324"/>
    </source>
</evidence>
<dbReference type="eggNOG" id="ENOG503340V">
    <property type="taxonomic scope" value="Bacteria"/>
</dbReference>
<evidence type="ECO:0000256" key="1">
    <source>
        <dbReference type="ARBA" id="ARBA00004162"/>
    </source>
</evidence>
<accession>R4Z0V2</accession>
<dbReference type="EMBL" id="CANL01000030">
    <property type="protein sequence ID" value="CCM64328.1"/>
    <property type="molecule type" value="Genomic_DNA"/>
</dbReference>
<keyword evidence="8" id="KW-0012">Acyltransferase</keyword>
<evidence type="ECO:0000256" key="4">
    <source>
        <dbReference type="ARBA" id="ARBA00022692"/>
    </source>
</evidence>
<comment type="pathway">
    <text evidence="9">Carotenoid biosynthesis; staphyloxanthin biosynthesis; staphyloxanthin from farnesyl diphosphate: step 5/5.</text>
</comment>
<dbReference type="Pfam" id="PF18927">
    <property type="entry name" value="CrtO"/>
    <property type="match status" value="1"/>
</dbReference>
<evidence type="ECO:0000256" key="10">
    <source>
        <dbReference type="ARBA" id="ARBA00023603"/>
    </source>
</evidence>
<feature type="transmembrane region" description="Helical" evidence="13">
    <location>
        <begin position="9"/>
        <end position="29"/>
    </location>
</feature>
<comment type="caution">
    <text evidence="14">The sequence shown here is derived from an EMBL/GenBank/DDBJ whole genome shotgun (WGS) entry which is preliminary data.</text>
</comment>
<evidence type="ECO:0000256" key="3">
    <source>
        <dbReference type="ARBA" id="ARBA00022679"/>
    </source>
</evidence>
<evidence type="ECO:0000256" key="5">
    <source>
        <dbReference type="ARBA" id="ARBA00022729"/>
    </source>
</evidence>
<evidence type="ECO:0000256" key="6">
    <source>
        <dbReference type="ARBA" id="ARBA00022989"/>
    </source>
</evidence>
<gene>
    <name evidence="14" type="ORF">BN381_360030</name>
</gene>
<keyword evidence="3" id="KW-0808">Transferase</keyword>
<reference evidence="14 15" key="1">
    <citation type="journal article" date="2013" name="ISME J.">
        <title>Metabolic model for the filamentous 'Candidatus Microthrix parvicella' based on genomic and metagenomic analyses.</title>
        <authorList>
            <person name="Jon McIlroy S."/>
            <person name="Kristiansen R."/>
            <person name="Albertsen M."/>
            <person name="Michael Karst S."/>
            <person name="Rossetti S."/>
            <person name="Lund Nielsen J."/>
            <person name="Tandoi V."/>
            <person name="James Seviour R."/>
            <person name="Nielsen P.H."/>
        </authorList>
    </citation>
    <scope>NUCLEOTIDE SEQUENCE [LARGE SCALE GENOMIC DNA]</scope>
    <source>
        <strain evidence="14 15">RN1</strain>
    </source>
</reference>
<comment type="similarity">
    <text evidence="10">Belongs to the acyltransferase CrtO family.</text>
</comment>
<comment type="subcellular location">
    <subcellularLocation>
        <location evidence="1">Cell membrane</location>
        <topology evidence="1">Single-pass membrane protein</topology>
    </subcellularLocation>
</comment>
<dbReference type="STRING" id="1229780.BN381_360030"/>
<evidence type="ECO:0000256" key="2">
    <source>
        <dbReference type="ARBA" id="ARBA00022475"/>
    </source>
</evidence>
<keyword evidence="5" id="KW-0732">Signal</keyword>
<proteinExistence type="inferred from homology"/>
<keyword evidence="2" id="KW-1003">Cell membrane</keyword>
<dbReference type="HOGENOM" id="CLU_133300_1_0_11"/>
<protein>
    <recommendedName>
        <fullName evidence="11">Glycosyl-4,4'-diaponeurosporenoate acyltransferase</fullName>
    </recommendedName>
</protein>
<dbReference type="UniPathway" id="UPA00029">
    <property type="reaction ID" value="UER00560"/>
</dbReference>
<keyword evidence="15" id="KW-1185">Reference proteome</keyword>
<evidence type="ECO:0000256" key="9">
    <source>
        <dbReference type="ARBA" id="ARBA00023588"/>
    </source>
</evidence>
<feature type="transmembrane region" description="Helical" evidence="13">
    <location>
        <begin position="124"/>
        <end position="143"/>
    </location>
</feature>
<comment type="function">
    <text evidence="12">Catalyzes the acylation of glycosyl-4,4'-diaponeurosporenoate, i.e. the esterification of glucose at the C6'' position with the carboxyl group of the C(15) fatty acid 12-methyltetradecanoic acid, to yield staphyloxanthin. This is the last step in the biosynthesis of this orange pigment, present in most staphylococci strains.</text>
</comment>
<dbReference type="GO" id="GO:0016746">
    <property type="term" value="F:acyltransferase activity"/>
    <property type="evidence" value="ECO:0007669"/>
    <property type="project" value="UniProtKB-KW"/>
</dbReference>
<keyword evidence="7 13" id="KW-0472">Membrane</keyword>